<dbReference type="GO" id="GO:0016616">
    <property type="term" value="F:oxidoreductase activity, acting on the CH-OH group of donors, NAD or NADP as acceptor"/>
    <property type="evidence" value="ECO:0007669"/>
    <property type="project" value="TreeGrafter"/>
</dbReference>
<protein>
    <submittedName>
        <fullName evidence="3">Short chain dehydrogenase/reductase family oxidoreductase, putative</fullName>
    </submittedName>
</protein>
<dbReference type="InterPro" id="IPR002347">
    <property type="entry name" value="SDR_fam"/>
</dbReference>
<evidence type="ECO:0000256" key="1">
    <source>
        <dbReference type="ARBA" id="ARBA00006484"/>
    </source>
</evidence>
<evidence type="ECO:0000313" key="3">
    <source>
        <dbReference type="EMBL" id="EAW16788.1"/>
    </source>
</evidence>
<dbReference type="PROSITE" id="PS00061">
    <property type="entry name" value="ADH_SHORT"/>
    <property type="match status" value="1"/>
</dbReference>
<gene>
    <name evidence="3" type="ORF">NFIA_001360</name>
</gene>
<dbReference type="PRINTS" id="PR00081">
    <property type="entry name" value="GDHRDH"/>
</dbReference>
<dbReference type="PANTHER" id="PTHR42760">
    <property type="entry name" value="SHORT-CHAIN DEHYDROGENASES/REDUCTASES FAMILY MEMBER"/>
    <property type="match status" value="1"/>
</dbReference>
<comment type="similarity">
    <text evidence="1">Belongs to the short-chain dehydrogenases/reductases (SDR) family.</text>
</comment>
<dbReference type="OMA" id="VFGPMLC"/>
<reference evidence="4" key="1">
    <citation type="journal article" date="2008" name="PLoS Genet.">
        <title>Genomic islands in the pathogenic filamentous fungus Aspergillus fumigatus.</title>
        <authorList>
            <person name="Fedorova N.D."/>
            <person name="Khaldi N."/>
            <person name="Joardar V.S."/>
            <person name="Maiti R."/>
            <person name="Amedeo P."/>
            <person name="Anderson M.J."/>
            <person name="Crabtree J."/>
            <person name="Silva J.C."/>
            <person name="Badger J.H."/>
            <person name="Albarraq A."/>
            <person name="Angiuoli S."/>
            <person name="Bussey H."/>
            <person name="Bowyer P."/>
            <person name="Cotty P.J."/>
            <person name="Dyer P.S."/>
            <person name="Egan A."/>
            <person name="Galens K."/>
            <person name="Fraser-Liggett C.M."/>
            <person name="Haas B.J."/>
            <person name="Inman J.M."/>
            <person name="Kent R."/>
            <person name="Lemieux S."/>
            <person name="Malavazi I."/>
            <person name="Orvis J."/>
            <person name="Roemer T."/>
            <person name="Ronning C.M."/>
            <person name="Sundaram J.P."/>
            <person name="Sutton G."/>
            <person name="Turner G."/>
            <person name="Venter J.C."/>
            <person name="White O.R."/>
            <person name="Whitty B.R."/>
            <person name="Youngman P."/>
            <person name="Wolfe K.H."/>
            <person name="Goldman G.H."/>
            <person name="Wortman J.R."/>
            <person name="Jiang B."/>
            <person name="Denning D.W."/>
            <person name="Nierman W.C."/>
        </authorList>
    </citation>
    <scope>NUCLEOTIDE SEQUENCE [LARGE SCALE GENOMIC DNA]</scope>
    <source>
        <strain evidence="4">ATCC 1020 / DSM 3700 / CBS 544.65 / FGSC A1164 / JCM 1740 / NRRL 181 / WB 181</strain>
    </source>
</reference>
<dbReference type="VEuPathDB" id="FungiDB:NFIA_001360"/>
<dbReference type="GO" id="GO:0048038">
    <property type="term" value="F:quinone binding"/>
    <property type="evidence" value="ECO:0007669"/>
    <property type="project" value="TreeGrafter"/>
</dbReference>
<dbReference type="PRINTS" id="PR00080">
    <property type="entry name" value="SDRFAMILY"/>
</dbReference>
<keyword evidence="2" id="KW-0521">NADP</keyword>
<evidence type="ECO:0000256" key="2">
    <source>
        <dbReference type="ARBA" id="ARBA00022857"/>
    </source>
</evidence>
<dbReference type="GO" id="GO:0006633">
    <property type="term" value="P:fatty acid biosynthetic process"/>
    <property type="evidence" value="ECO:0007669"/>
    <property type="project" value="TreeGrafter"/>
</dbReference>
<proteinExistence type="inferred from homology"/>
<dbReference type="OrthoDB" id="47007at2759"/>
<dbReference type="PANTHER" id="PTHR42760:SF122">
    <property type="entry name" value="NAD(P)-BINDING PROTEIN"/>
    <property type="match status" value="1"/>
</dbReference>
<dbReference type="SUPFAM" id="SSF51735">
    <property type="entry name" value="NAD(P)-binding Rossmann-fold domains"/>
    <property type="match status" value="1"/>
</dbReference>
<dbReference type="CDD" id="cd05233">
    <property type="entry name" value="SDR_c"/>
    <property type="match status" value="1"/>
</dbReference>
<dbReference type="Gene3D" id="3.40.50.720">
    <property type="entry name" value="NAD(P)-binding Rossmann-like Domain"/>
    <property type="match status" value="1"/>
</dbReference>
<sequence>MAFARRLAILPGGLGGLGSTIGKKLREQGAHLAILYAPFEAARREELLESGYGGRSDAIRTYECDITSPSSVESAFSTLEREIIRPSSSTQSDVVFPSILINTAGYVSLSDMEMTPPEETMKHLTTNVLGPMLCSQAFARLYFAASKTAESSANPSPPGRIVNIASQAAHVALPRHGAYCASKAALLGLTRSMASEWGRRGITANSVSPTVAWTALGKKAWGEDSVREAFLKTIPTGRFALPEEVADAAVFLCQNSSGMVNGADIRVDGGFTIQ</sequence>
<dbReference type="InterPro" id="IPR036291">
    <property type="entry name" value="NAD(P)-bd_dom_sf"/>
</dbReference>
<dbReference type="EMBL" id="DS027697">
    <property type="protein sequence ID" value="EAW16788.1"/>
    <property type="molecule type" value="Genomic_DNA"/>
</dbReference>
<dbReference type="AlphaFoldDB" id="A1DJ99"/>
<evidence type="ECO:0000313" key="4">
    <source>
        <dbReference type="Proteomes" id="UP000006702"/>
    </source>
</evidence>
<keyword evidence="4" id="KW-1185">Reference proteome</keyword>
<dbReference type="GO" id="GO:0044550">
    <property type="term" value="P:secondary metabolite biosynthetic process"/>
    <property type="evidence" value="ECO:0007669"/>
    <property type="project" value="UniProtKB-ARBA"/>
</dbReference>
<dbReference type="RefSeq" id="XP_001258685.1">
    <property type="nucleotide sequence ID" value="XM_001258684.1"/>
</dbReference>
<dbReference type="eggNOG" id="KOG1207">
    <property type="taxonomic scope" value="Eukaryota"/>
</dbReference>
<dbReference type="GeneID" id="4585183"/>
<name>A1DJ99_NEOFI</name>
<organism evidence="3 4">
    <name type="scientific">Neosartorya fischeri (strain ATCC 1020 / DSM 3700 / CBS 544.65 / FGSC A1164 / JCM 1740 / NRRL 181 / WB 181)</name>
    <name type="common">Aspergillus fischerianus</name>
    <dbReference type="NCBI Taxonomy" id="331117"/>
    <lineage>
        <taxon>Eukaryota</taxon>
        <taxon>Fungi</taxon>
        <taxon>Dikarya</taxon>
        <taxon>Ascomycota</taxon>
        <taxon>Pezizomycotina</taxon>
        <taxon>Eurotiomycetes</taxon>
        <taxon>Eurotiomycetidae</taxon>
        <taxon>Eurotiales</taxon>
        <taxon>Aspergillaceae</taxon>
        <taxon>Aspergillus</taxon>
        <taxon>Aspergillus subgen. Fumigati</taxon>
    </lineage>
</organism>
<dbReference type="HOGENOM" id="CLU_010194_1_2_1"/>
<dbReference type="InterPro" id="IPR020904">
    <property type="entry name" value="Sc_DH/Rdtase_CS"/>
</dbReference>
<accession>A1DJ99</accession>
<dbReference type="Pfam" id="PF13561">
    <property type="entry name" value="adh_short_C2"/>
    <property type="match status" value="1"/>
</dbReference>
<dbReference type="Proteomes" id="UP000006702">
    <property type="component" value="Unassembled WGS sequence"/>
</dbReference>
<dbReference type="KEGG" id="nfi:NFIA_001360"/>